<dbReference type="SUPFAM" id="SSF48371">
    <property type="entry name" value="ARM repeat"/>
    <property type="match status" value="1"/>
</dbReference>
<keyword evidence="2" id="KW-1185">Reference proteome</keyword>
<dbReference type="AlphaFoldDB" id="A2EV54"/>
<sequence>MSKTPRSNILRGAGMASSYYSISIIKGQLASQFKSPQDPKKQNYAQLSPRVRVQVQKDQKIYESWLNEWDRNANFNRFLMLQKFIRKASGFSVASLDRMFGNSTDLVFCHIFSFFKVNCLSYCSIALQLRALRVFFEAVSGQKFCEQFVSGGGHTLIADLLPSKLLEPEDQIQIMTTLSSICVSAEIRQIMVDEKIINKVIEALPITNNDQFHNLAVTFISCTGDSAPNLCESIQNTILPYFVAYSSNERAIMTLARSYRISMLPELSEMFDIKNHLYEIIVLTRSSNHEIQSDGILIFSNLMDNASSQRRDFLLQALSDLLSYSKDGVNEEDGDSLELQQSFVLRLFVDILTKKQSAAPSLCQLMTTLLPNLVRLLGNKGNFATQMHSAQCLVKLMEYNPEAKVYLTNAIPDSWVNDMIQNYREFCLNMTQTQCDTLSSLERSQFLIRQTSVNFAAMFPKSKVKTPHSARTKTSIINRDSPLTFQPKIFNVSDIL</sequence>
<dbReference type="EMBL" id="DS113504">
    <property type="protein sequence ID" value="EAY03437.1"/>
    <property type="molecule type" value="Genomic_DNA"/>
</dbReference>
<protein>
    <submittedName>
        <fullName evidence="1">Uncharacterized protein</fullName>
    </submittedName>
</protein>
<dbReference type="InterPro" id="IPR011989">
    <property type="entry name" value="ARM-like"/>
</dbReference>
<dbReference type="Proteomes" id="UP000001542">
    <property type="component" value="Unassembled WGS sequence"/>
</dbReference>
<proteinExistence type="predicted"/>
<dbReference type="InParanoid" id="A2EV54"/>
<dbReference type="RefSeq" id="XP_001315660.1">
    <property type="nucleotide sequence ID" value="XM_001315625.1"/>
</dbReference>
<reference evidence="1" key="2">
    <citation type="journal article" date="2007" name="Science">
        <title>Draft genome sequence of the sexually transmitted pathogen Trichomonas vaginalis.</title>
        <authorList>
            <person name="Carlton J.M."/>
            <person name="Hirt R.P."/>
            <person name="Silva J.C."/>
            <person name="Delcher A.L."/>
            <person name="Schatz M."/>
            <person name="Zhao Q."/>
            <person name="Wortman J.R."/>
            <person name="Bidwell S.L."/>
            <person name="Alsmark U.C.M."/>
            <person name="Besteiro S."/>
            <person name="Sicheritz-Ponten T."/>
            <person name="Noel C.J."/>
            <person name="Dacks J.B."/>
            <person name="Foster P.G."/>
            <person name="Simillion C."/>
            <person name="Van de Peer Y."/>
            <person name="Miranda-Saavedra D."/>
            <person name="Barton G.J."/>
            <person name="Westrop G.D."/>
            <person name="Mueller S."/>
            <person name="Dessi D."/>
            <person name="Fiori P.L."/>
            <person name="Ren Q."/>
            <person name="Paulsen I."/>
            <person name="Zhang H."/>
            <person name="Bastida-Corcuera F.D."/>
            <person name="Simoes-Barbosa A."/>
            <person name="Brown M.T."/>
            <person name="Hayes R.D."/>
            <person name="Mukherjee M."/>
            <person name="Okumura C.Y."/>
            <person name="Schneider R."/>
            <person name="Smith A.J."/>
            <person name="Vanacova S."/>
            <person name="Villalvazo M."/>
            <person name="Haas B.J."/>
            <person name="Pertea M."/>
            <person name="Feldblyum T.V."/>
            <person name="Utterback T.R."/>
            <person name="Shu C.L."/>
            <person name="Osoegawa K."/>
            <person name="de Jong P.J."/>
            <person name="Hrdy I."/>
            <person name="Horvathova L."/>
            <person name="Zubacova Z."/>
            <person name="Dolezal P."/>
            <person name="Malik S.B."/>
            <person name="Logsdon J.M. Jr."/>
            <person name="Henze K."/>
            <person name="Gupta A."/>
            <person name="Wang C.C."/>
            <person name="Dunne R.L."/>
            <person name="Upcroft J.A."/>
            <person name="Upcroft P."/>
            <person name="White O."/>
            <person name="Salzberg S.L."/>
            <person name="Tang P."/>
            <person name="Chiu C.-H."/>
            <person name="Lee Y.-S."/>
            <person name="Embley T.M."/>
            <person name="Coombs G.H."/>
            <person name="Mottram J.C."/>
            <person name="Tachezy J."/>
            <person name="Fraser-Liggett C.M."/>
            <person name="Johnson P.J."/>
        </authorList>
    </citation>
    <scope>NUCLEOTIDE SEQUENCE [LARGE SCALE GENOMIC DNA]</scope>
    <source>
        <strain evidence="1">G3</strain>
    </source>
</reference>
<name>A2EV54_TRIV3</name>
<accession>A2EV54</accession>
<dbReference type="VEuPathDB" id="TrichDB:TVAG_412410"/>
<evidence type="ECO:0000313" key="1">
    <source>
        <dbReference type="EMBL" id="EAY03437.1"/>
    </source>
</evidence>
<dbReference type="PANTHER" id="PTHR34258:SF1">
    <property type="entry name" value="ARMADILLO-LIKE HELICAL DOMAIN CONTAINING PROTEIN 1"/>
    <property type="match status" value="1"/>
</dbReference>
<dbReference type="PANTHER" id="PTHR34258">
    <property type="entry name" value="ARMADILLO-LIKE HELICAL DOMAIN CONTAINING PROTEIN 1"/>
    <property type="match status" value="1"/>
</dbReference>
<dbReference type="Gene3D" id="1.25.10.10">
    <property type="entry name" value="Leucine-rich Repeat Variant"/>
    <property type="match status" value="1"/>
</dbReference>
<dbReference type="Pfam" id="PF17741">
    <property type="entry name" value="DUF5578"/>
    <property type="match status" value="1"/>
</dbReference>
<dbReference type="InterPro" id="IPR041090">
    <property type="entry name" value="DUF5578"/>
</dbReference>
<organism evidence="1 2">
    <name type="scientific">Trichomonas vaginalis (strain ATCC PRA-98 / G3)</name>
    <dbReference type="NCBI Taxonomy" id="412133"/>
    <lineage>
        <taxon>Eukaryota</taxon>
        <taxon>Metamonada</taxon>
        <taxon>Parabasalia</taxon>
        <taxon>Trichomonadida</taxon>
        <taxon>Trichomonadidae</taxon>
        <taxon>Trichomonas</taxon>
    </lineage>
</organism>
<dbReference type="KEGG" id="tva:4761283"/>
<reference evidence="1" key="1">
    <citation type="submission" date="2006-10" db="EMBL/GenBank/DDBJ databases">
        <authorList>
            <person name="Amadeo P."/>
            <person name="Zhao Q."/>
            <person name="Wortman J."/>
            <person name="Fraser-Liggett C."/>
            <person name="Carlton J."/>
        </authorList>
    </citation>
    <scope>NUCLEOTIDE SEQUENCE</scope>
    <source>
        <strain evidence="1">G3</strain>
    </source>
</reference>
<dbReference type="OrthoDB" id="278163at2759"/>
<dbReference type="InterPro" id="IPR016024">
    <property type="entry name" value="ARM-type_fold"/>
</dbReference>
<dbReference type="SMR" id="A2EV54"/>
<dbReference type="VEuPathDB" id="TrichDB:TVAGG3_0935810"/>
<evidence type="ECO:0000313" key="2">
    <source>
        <dbReference type="Proteomes" id="UP000001542"/>
    </source>
</evidence>
<gene>
    <name evidence="1" type="ORF">TVAG_412410</name>
</gene>